<evidence type="ECO:0000313" key="3">
    <source>
        <dbReference type="Proteomes" id="UP001290455"/>
    </source>
</evidence>
<feature type="signal peptide" evidence="1">
    <location>
        <begin position="1"/>
        <end position="26"/>
    </location>
</feature>
<name>A0ABU5J162_9BACI</name>
<feature type="chain" id="PRO_5047337730" evidence="1">
    <location>
        <begin position="27"/>
        <end position="195"/>
    </location>
</feature>
<dbReference type="Pfam" id="PF14005">
    <property type="entry name" value="YpjP"/>
    <property type="match status" value="1"/>
</dbReference>
<comment type="caution">
    <text evidence="2">The sequence shown here is derived from an EMBL/GenBank/DDBJ whole genome shotgun (WGS) entry which is preliminary data.</text>
</comment>
<accession>A0ABU5J162</accession>
<reference evidence="2 3" key="1">
    <citation type="submission" date="2023-11" db="EMBL/GenBank/DDBJ databases">
        <title>Bacillus jintuensis, isolated from a mudflat on the Beibu Gulf coast.</title>
        <authorList>
            <person name="Li M."/>
        </authorList>
    </citation>
    <scope>NUCLEOTIDE SEQUENCE [LARGE SCALE GENOMIC DNA]</scope>
    <source>
        <strain evidence="2 3">31A1R</strain>
    </source>
</reference>
<evidence type="ECO:0000313" key="2">
    <source>
        <dbReference type="EMBL" id="MDZ5473149.1"/>
    </source>
</evidence>
<proteinExistence type="predicted"/>
<sequence length="195" mass="22872">MPKWLRKSFVVLVTILTFGMITPSQAFLATDVNTGKSSKRDIIEAETGFLQDEQQQQFVNDKETLIRELVKVAEEQSYIKFGNRIKPVIEDEFKEVILPNIETAIEEFASRYPDESIKDLTVTEMPSGGDSEKIFNIFNRTNKQDIIRFHVRKDHPPQAGFWFNFHYHTYHDQFQSHHDLGSIYWDKNTPPKWMS</sequence>
<gene>
    <name evidence="2" type="ORF">SM124_15630</name>
</gene>
<keyword evidence="3" id="KW-1185">Reference proteome</keyword>
<organism evidence="2 3">
    <name type="scientific">Robertmurraya mangrovi</name>
    <dbReference type="NCBI Taxonomy" id="3098077"/>
    <lineage>
        <taxon>Bacteria</taxon>
        <taxon>Bacillati</taxon>
        <taxon>Bacillota</taxon>
        <taxon>Bacilli</taxon>
        <taxon>Bacillales</taxon>
        <taxon>Bacillaceae</taxon>
        <taxon>Robertmurraya</taxon>
    </lineage>
</organism>
<dbReference type="RefSeq" id="WP_322447451.1">
    <property type="nucleotide sequence ID" value="NZ_JAXOFX010000011.1"/>
</dbReference>
<keyword evidence="1" id="KW-0732">Signal</keyword>
<dbReference type="Proteomes" id="UP001290455">
    <property type="component" value="Unassembled WGS sequence"/>
</dbReference>
<protein>
    <submittedName>
        <fullName evidence="2">YpjP family protein</fullName>
    </submittedName>
</protein>
<dbReference type="EMBL" id="JAXOFX010000011">
    <property type="protein sequence ID" value="MDZ5473149.1"/>
    <property type="molecule type" value="Genomic_DNA"/>
</dbReference>
<dbReference type="InterPro" id="IPR025616">
    <property type="entry name" value="YpjP"/>
</dbReference>
<evidence type="ECO:0000256" key="1">
    <source>
        <dbReference type="SAM" id="SignalP"/>
    </source>
</evidence>